<dbReference type="GO" id="GO:0004106">
    <property type="term" value="F:chorismate mutase activity"/>
    <property type="evidence" value="ECO:0007669"/>
    <property type="project" value="UniProtKB-UniRule"/>
</dbReference>
<evidence type="ECO:0000256" key="1">
    <source>
        <dbReference type="NCBIfam" id="TIGR01796"/>
    </source>
</evidence>
<feature type="binding site" evidence="2">
    <location>
        <position position="88"/>
    </location>
    <ligand>
        <name>prephenate</name>
        <dbReference type="ChEBI" id="CHEBI:29934"/>
    </ligand>
</feature>
<dbReference type="GO" id="GO:0008652">
    <property type="term" value="P:amino acid biosynthetic process"/>
    <property type="evidence" value="ECO:0007669"/>
    <property type="project" value="UniProtKB-UniRule"/>
</dbReference>
<comment type="catalytic activity">
    <reaction evidence="3">
        <text>chorismate = prephenate</text>
        <dbReference type="Rhea" id="RHEA:13897"/>
        <dbReference type="ChEBI" id="CHEBI:29748"/>
        <dbReference type="ChEBI" id="CHEBI:29934"/>
        <dbReference type="EC" id="5.4.99.5"/>
    </reaction>
</comment>
<keyword evidence="2 3" id="KW-0028">Amino-acid biosynthesis</keyword>
<dbReference type="PIRSF" id="PIRSF005965">
    <property type="entry name" value="Chor_mut_AroH"/>
    <property type="match status" value="1"/>
</dbReference>
<keyword evidence="5" id="KW-1185">Reference proteome</keyword>
<feature type="binding site" evidence="2">
    <location>
        <position position="106"/>
    </location>
    <ligand>
        <name>prephenate</name>
        <dbReference type="ChEBI" id="CHEBI:29934"/>
    </ligand>
</feature>
<dbReference type="Proteomes" id="UP000010847">
    <property type="component" value="Chromosome"/>
</dbReference>
<dbReference type="AlphaFoldDB" id="W0E964"/>
<evidence type="ECO:0000256" key="3">
    <source>
        <dbReference type="PROSITE-ProRule" id="PRU00514"/>
    </source>
</evidence>
<evidence type="ECO:0000256" key="2">
    <source>
        <dbReference type="PIRSR" id="PIRSR005965-1"/>
    </source>
</evidence>
<protein>
    <recommendedName>
        <fullName evidence="1 3">chorismate mutase</fullName>
        <ecNumber evidence="1 3">5.4.99.5</ecNumber>
    </recommendedName>
</protein>
<evidence type="ECO:0000313" key="4">
    <source>
        <dbReference type="EMBL" id="AHF07292.1"/>
    </source>
</evidence>
<dbReference type="SUPFAM" id="SSF55298">
    <property type="entry name" value="YjgF-like"/>
    <property type="match status" value="1"/>
</dbReference>
<dbReference type="HOGENOM" id="CLU_133236_1_0_9"/>
<organism evidence="4 5">
    <name type="scientific">Desulfitobacterium metallireducens DSM 15288</name>
    <dbReference type="NCBI Taxonomy" id="871968"/>
    <lineage>
        <taxon>Bacteria</taxon>
        <taxon>Bacillati</taxon>
        <taxon>Bacillota</taxon>
        <taxon>Clostridia</taxon>
        <taxon>Eubacteriales</taxon>
        <taxon>Desulfitobacteriaceae</taxon>
        <taxon>Desulfitobacterium</taxon>
    </lineage>
</organism>
<reference evidence="4 5" key="1">
    <citation type="submission" date="2013-12" db="EMBL/GenBank/DDBJ databases">
        <authorList>
            <consortium name="DOE Joint Genome Institute"/>
            <person name="Smidt H."/>
            <person name="Huntemann M."/>
            <person name="Han J."/>
            <person name="Chen A."/>
            <person name="Kyrpides N."/>
            <person name="Mavromatis K."/>
            <person name="Markowitz V."/>
            <person name="Palaniappan K."/>
            <person name="Ivanova N."/>
            <person name="Schaumberg A."/>
            <person name="Pati A."/>
            <person name="Liolios K."/>
            <person name="Nordberg H.P."/>
            <person name="Cantor M.N."/>
            <person name="Hua S.X."/>
            <person name="Woyke T."/>
        </authorList>
    </citation>
    <scope>NUCLEOTIDE SEQUENCE [LARGE SCALE GENOMIC DNA]</scope>
    <source>
        <strain evidence="5">DSM 15288</strain>
    </source>
</reference>
<dbReference type="InterPro" id="IPR008243">
    <property type="entry name" value="Chorismate_mutase_AroH"/>
</dbReference>
<keyword evidence="2 3" id="KW-0057">Aromatic amino acid biosynthesis</keyword>
<dbReference type="EC" id="5.4.99.5" evidence="1 3"/>
<dbReference type="PANTHER" id="PTHR21164:SF0">
    <property type="entry name" value="CHORISMATE MUTASE AROH"/>
    <property type="match status" value="1"/>
</dbReference>
<dbReference type="GO" id="GO:0009073">
    <property type="term" value="P:aromatic amino acid family biosynthetic process"/>
    <property type="evidence" value="ECO:0007669"/>
    <property type="project" value="UniProtKB-UniRule"/>
</dbReference>
<keyword evidence="3" id="KW-0413">Isomerase</keyword>
<dbReference type="EMBL" id="CP007032">
    <property type="protein sequence ID" value="AHF07292.1"/>
    <property type="molecule type" value="Genomic_DNA"/>
</dbReference>
<dbReference type="CDD" id="cd02185">
    <property type="entry name" value="AroH"/>
    <property type="match status" value="1"/>
</dbReference>
<evidence type="ECO:0000313" key="5">
    <source>
        <dbReference type="Proteomes" id="UP000010847"/>
    </source>
</evidence>
<name>W0E964_9FIRM</name>
<dbReference type="Pfam" id="PF07736">
    <property type="entry name" value="CM_1"/>
    <property type="match status" value="1"/>
</dbReference>
<dbReference type="eggNOG" id="COG4401">
    <property type="taxonomic scope" value="Bacteria"/>
</dbReference>
<dbReference type="InterPro" id="IPR035959">
    <property type="entry name" value="RutC-like_sf"/>
</dbReference>
<dbReference type="KEGG" id="dmt:DESME_09840"/>
<dbReference type="PROSITE" id="PS51167">
    <property type="entry name" value="CHORISMATE_MUT_1"/>
    <property type="match status" value="1"/>
</dbReference>
<gene>
    <name evidence="4" type="ORF">DESME_09840</name>
</gene>
<sequence>MVRGIRGAITVDENSAEQIDKATQEMLQAIIKENSLEVEDIISALFTVTLDLNAAFPAVTARKLGWKWVPLMCCTEIPVPGALPLCIRVLLHVNTQKSQDEVRHIYLRKAVQLRQDLEQN</sequence>
<dbReference type="Gene3D" id="3.30.1330.40">
    <property type="entry name" value="RutC-like"/>
    <property type="match status" value="1"/>
</dbReference>
<accession>W0E964</accession>
<dbReference type="RefSeq" id="WP_006716183.1">
    <property type="nucleotide sequence ID" value="NZ_CP007032.1"/>
</dbReference>
<dbReference type="UniPathway" id="UPA00120">
    <property type="reaction ID" value="UER00203"/>
</dbReference>
<dbReference type="OrthoDB" id="9802232at2"/>
<proteinExistence type="predicted"/>
<dbReference type="PANTHER" id="PTHR21164">
    <property type="entry name" value="CHORISMATE MUTASE"/>
    <property type="match status" value="1"/>
</dbReference>
<dbReference type="GO" id="GO:0046417">
    <property type="term" value="P:chorismate metabolic process"/>
    <property type="evidence" value="ECO:0007669"/>
    <property type="project" value="TreeGrafter"/>
</dbReference>
<feature type="binding site" evidence="2">
    <location>
        <position position="6"/>
    </location>
    <ligand>
        <name>prephenate</name>
        <dbReference type="ChEBI" id="CHEBI:29934"/>
    </ligand>
</feature>
<dbReference type="NCBIfam" id="TIGR01796">
    <property type="entry name" value="CM_mono_aroH"/>
    <property type="match status" value="1"/>
</dbReference>
<dbReference type="STRING" id="871968.DESME_09840"/>